<dbReference type="EMBL" id="QJSP01000017">
    <property type="protein sequence ID" value="PYE13297.1"/>
    <property type="molecule type" value="Genomic_DNA"/>
</dbReference>
<dbReference type="PANTHER" id="PTHR34215">
    <property type="entry name" value="BLL0784 PROTEIN"/>
    <property type="match status" value="1"/>
</dbReference>
<evidence type="ECO:0000313" key="4">
    <source>
        <dbReference type="Proteomes" id="UP000247591"/>
    </source>
</evidence>
<evidence type="ECO:0000313" key="3">
    <source>
        <dbReference type="EMBL" id="PYE13297.1"/>
    </source>
</evidence>
<proteinExistence type="predicted"/>
<dbReference type="SUPFAM" id="SSF64376">
    <property type="entry name" value="YlxR-like"/>
    <property type="match status" value="1"/>
</dbReference>
<comment type="caution">
    <text evidence="3">The sequence shown here is derived from an EMBL/GenBank/DDBJ whole genome shotgun (WGS) entry which is preliminary data.</text>
</comment>
<dbReference type="AlphaFoldDB" id="A0A318RIG7"/>
<accession>A0A318RIG7</accession>
<dbReference type="PANTHER" id="PTHR34215:SF1">
    <property type="entry name" value="YLXR DOMAIN-CONTAINING PROTEIN"/>
    <property type="match status" value="1"/>
</dbReference>
<name>A0A318RIG7_WILLI</name>
<organism evidence="3 4">
    <name type="scientific">Williamsia limnetica</name>
    <dbReference type="NCBI Taxonomy" id="882452"/>
    <lineage>
        <taxon>Bacteria</taxon>
        <taxon>Bacillati</taxon>
        <taxon>Actinomycetota</taxon>
        <taxon>Actinomycetes</taxon>
        <taxon>Mycobacteriales</taxon>
        <taxon>Nocardiaceae</taxon>
        <taxon>Williamsia</taxon>
    </lineage>
</organism>
<dbReference type="InterPro" id="IPR037465">
    <property type="entry name" value="YlxR"/>
</dbReference>
<dbReference type="InterPro" id="IPR007393">
    <property type="entry name" value="YlxR_dom"/>
</dbReference>
<reference evidence="3 4" key="1">
    <citation type="submission" date="2018-06" db="EMBL/GenBank/DDBJ databases">
        <title>Genomic Encyclopedia of Type Strains, Phase IV (KMG-IV): sequencing the most valuable type-strain genomes for metagenomic binning, comparative biology and taxonomic classification.</title>
        <authorList>
            <person name="Goeker M."/>
        </authorList>
    </citation>
    <scope>NUCLEOTIDE SEQUENCE [LARGE SCALE GENOMIC DNA]</scope>
    <source>
        <strain evidence="3 4">DSM 45521</strain>
    </source>
</reference>
<evidence type="ECO:0000259" key="2">
    <source>
        <dbReference type="Pfam" id="PF04296"/>
    </source>
</evidence>
<feature type="domain" description="YlxR" evidence="2">
    <location>
        <begin position="2"/>
        <end position="67"/>
    </location>
</feature>
<dbReference type="InterPro" id="IPR035931">
    <property type="entry name" value="YlxR-like_sf"/>
</dbReference>
<dbReference type="Pfam" id="PF04296">
    <property type="entry name" value="YlxR"/>
    <property type="match status" value="1"/>
</dbReference>
<sequence>MRTCVGCRQCRPAAELVRLVADTGVNPPVVVIDHRKTMSGRGAWLHPDPECLGLAVQRKAFVRAFRIGGLTVDSDLLMREIESVATQRGRHKPATEEQVAEDMSTP</sequence>
<protein>
    <recommendedName>
        <fullName evidence="2">YlxR domain-containing protein</fullName>
    </recommendedName>
</protein>
<keyword evidence="4" id="KW-1185">Reference proteome</keyword>
<feature type="region of interest" description="Disordered" evidence="1">
    <location>
        <begin position="86"/>
        <end position="106"/>
    </location>
</feature>
<dbReference type="Proteomes" id="UP000247591">
    <property type="component" value="Unassembled WGS sequence"/>
</dbReference>
<evidence type="ECO:0000256" key="1">
    <source>
        <dbReference type="SAM" id="MobiDB-lite"/>
    </source>
</evidence>
<dbReference type="Gene3D" id="3.30.1230.10">
    <property type="entry name" value="YlxR-like"/>
    <property type="match status" value="1"/>
</dbReference>
<gene>
    <name evidence="3" type="ORF">DFR67_11768</name>
</gene>